<dbReference type="RefSeq" id="WP_069328121.1">
    <property type="nucleotide sequence ID" value="NZ_MDER01000045.1"/>
</dbReference>
<dbReference type="EMBL" id="MDER01000045">
    <property type="protein sequence ID" value="ODP27893.1"/>
    <property type="molecule type" value="Genomic_DNA"/>
</dbReference>
<proteinExistence type="predicted"/>
<keyword evidence="2" id="KW-1185">Reference proteome</keyword>
<sequence length="214" mass="25576">MSEFTIGHLIQRKHSDLLQDVNPLFIGHLNDEWTLFFMKDTGIYKRIPESIYDISNTIPVLHFDNAEDHGWSYEIVFKGKSQAKFDYNYEMEDMALYQLALDRYPEEDPVELLYTNPDFEGVRQQLLDELHNSDIYQEQINNLFKECNVEQFSLFEVSAEQIQQLKTIMTPEHEDQLEFMHDLVDQFKEILNLQQMSWINPERLEDDDLELELE</sequence>
<dbReference type="Proteomes" id="UP000094578">
    <property type="component" value="Unassembled WGS sequence"/>
</dbReference>
<gene>
    <name evidence="1" type="ORF">PTI45_02712</name>
</gene>
<evidence type="ECO:0000313" key="1">
    <source>
        <dbReference type="EMBL" id="ODP27893.1"/>
    </source>
</evidence>
<dbReference type="AlphaFoldDB" id="A0A1E3L2L0"/>
<reference evidence="1 2" key="1">
    <citation type="submission" date="2016-08" db="EMBL/GenBank/DDBJ databases">
        <title>Genome sequencing of Paenibacillus sp. TI45-13ar, isolated from Korean traditional nuruk.</title>
        <authorList>
            <person name="Kim S.-J."/>
        </authorList>
    </citation>
    <scope>NUCLEOTIDE SEQUENCE [LARGE SCALE GENOMIC DNA]</scope>
    <source>
        <strain evidence="1 2">TI45-13ar</strain>
    </source>
</reference>
<name>A0A1E3L2L0_9BACL</name>
<comment type="caution">
    <text evidence="1">The sequence shown here is derived from an EMBL/GenBank/DDBJ whole genome shotgun (WGS) entry which is preliminary data.</text>
</comment>
<evidence type="ECO:0000313" key="2">
    <source>
        <dbReference type="Proteomes" id="UP000094578"/>
    </source>
</evidence>
<dbReference type="STRING" id="1886670.PTI45_02712"/>
<protein>
    <submittedName>
        <fullName evidence="1">Uncharacterized protein</fullName>
    </submittedName>
</protein>
<accession>A0A1E3L2L0</accession>
<organism evidence="1 2">
    <name type="scientific">Paenibacillus nuruki</name>
    <dbReference type="NCBI Taxonomy" id="1886670"/>
    <lineage>
        <taxon>Bacteria</taxon>
        <taxon>Bacillati</taxon>
        <taxon>Bacillota</taxon>
        <taxon>Bacilli</taxon>
        <taxon>Bacillales</taxon>
        <taxon>Paenibacillaceae</taxon>
        <taxon>Paenibacillus</taxon>
    </lineage>
</organism>